<feature type="signal peptide" evidence="2">
    <location>
        <begin position="1"/>
        <end position="19"/>
    </location>
</feature>
<sequence length="69" mass="7590">MRMKRLMLSLIAAMLLAGAASNVFRSHAVLHSGQHGMASIQDMQTGQANKLPEQELQDRSVLFAKEPAR</sequence>
<evidence type="ECO:0000256" key="2">
    <source>
        <dbReference type="SAM" id="SignalP"/>
    </source>
</evidence>
<dbReference type="Proteomes" id="UP000231194">
    <property type="component" value="Unassembled WGS sequence"/>
</dbReference>
<name>A0A2M8REG6_9BRAD</name>
<reference evidence="3 4" key="1">
    <citation type="submission" date="2017-11" db="EMBL/GenBank/DDBJ databases">
        <title>Bradyrhizobium forestalis sp. nov., an efficient nitrogen-fixing bacterium isolated from nodules of forest legume species in the Amazon.</title>
        <authorList>
            <person name="Costa E.M."/>
            <person name="Guimaraes A."/>
            <person name="Carvalho T.S."/>
            <person name="Rodrigues T.L."/>
            <person name="Ribeiro P.R.A."/>
            <person name="Lebbe L."/>
            <person name="Willems A."/>
            <person name="Moreira F.M.S."/>
        </authorList>
    </citation>
    <scope>NUCLEOTIDE SEQUENCE [LARGE SCALE GENOMIC DNA]</scope>
    <source>
        <strain evidence="3 4">INPA54B</strain>
    </source>
</reference>
<comment type="caution">
    <text evidence="3">The sequence shown here is derived from an EMBL/GenBank/DDBJ whole genome shotgun (WGS) entry which is preliminary data.</text>
</comment>
<dbReference type="OrthoDB" id="8251544at2"/>
<feature type="region of interest" description="Disordered" evidence="1">
    <location>
        <begin position="40"/>
        <end position="69"/>
    </location>
</feature>
<accession>A0A2M8REG6</accession>
<keyword evidence="2" id="KW-0732">Signal</keyword>
<feature type="chain" id="PRO_5014657009" description="DUF305 domain-containing protein" evidence="2">
    <location>
        <begin position="20"/>
        <end position="69"/>
    </location>
</feature>
<dbReference type="EMBL" id="PGVG01000003">
    <property type="protein sequence ID" value="PJG56222.1"/>
    <property type="molecule type" value="Genomic_DNA"/>
</dbReference>
<evidence type="ECO:0000256" key="1">
    <source>
        <dbReference type="SAM" id="MobiDB-lite"/>
    </source>
</evidence>
<organism evidence="3 4">
    <name type="scientific">Bradyrhizobium forestalis</name>
    <dbReference type="NCBI Taxonomy" id="1419263"/>
    <lineage>
        <taxon>Bacteria</taxon>
        <taxon>Pseudomonadati</taxon>
        <taxon>Pseudomonadota</taxon>
        <taxon>Alphaproteobacteria</taxon>
        <taxon>Hyphomicrobiales</taxon>
        <taxon>Nitrobacteraceae</taxon>
        <taxon>Bradyrhizobium</taxon>
    </lineage>
</organism>
<protein>
    <recommendedName>
        <fullName evidence="5">DUF305 domain-containing protein</fullName>
    </recommendedName>
</protein>
<evidence type="ECO:0008006" key="5">
    <source>
        <dbReference type="Google" id="ProtNLM"/>
    </source>
</evidence>
<proteinExistence type="predicted"/>
<evidence type="ECO:0000313" key="4">
    <source>
        <dbReference type="Proteomes" id="UP000231194"/>
    </source>
</evidence>
<evidence type="ECO:0000313" key="3">
    <source>
        <dbReference type="EMBL" id="PJG56222.1"/>
    </source>
</evidence>
<dbReference type="AlphaFoldDB" id="A0A2M8REG6"/>
<gene>
    <name evidence="3" type="ORF">CVM73_05270</name>
</gene>
<keyword evidence="4" id="KW-1185">Reference proteome</keyword>